<name>A0ABY3B572_9BACL</name>
<gene>
    <name evidence="1" type="ORF">FKV70_14625</name>
</gene>
<proteinExistence type="predicted"/>
<reference evidence="1 2" key="1">
    <citation type="submission" date="2019-07" db="EMBL/GenBank/DDBJ databases">
        <title>Paenibacillus ottowii sp. nov. isolated from a fermentation system processing bovine manure.</title>
        <authorList>
            <person name="Velazquez L.F."/>
            <person name="Rajbanshi S."/>
            <person name="Guan S."/>
            <person name="Hinchee M."/>
            <person name="Welsh A."/>
        </authorList>
    </citation>
    <scope>NUCLEOTIDE SEQUENCE [LARGE SCALE GENOMIC DNA]</scope>
    <source>
        <strain evidence="1 2">MS2379</strain>
    </source>
</reference>
<organism evidence="1 2">
    <name type="scientific">Paenibacillus ottowii</name>
    <dbReference type="NCBI Taxonomy" id="2315729"/>
    <lineage>
        <taxon>Bacteria</taxon>
        <taxon>Bacillati</taxon>
        <taxon>Bacillota</taxon>
        <taxon>Bacilli</taxon>
        <taxon>Bacillales</taxon>
        <taxon>Paenibacillaceae</taxon>
        <taxon>Paenibacillus</taxon>
    </lineage>
</organism>
<dbReference type="Proteomes" id="UP000319219">
    <property type="component" value="Unassembled WGS sequence"/>
</dbReference>
<dbReference type="RefSeq" id="WP_142613299.1">
    <property type="nucleotide sequence ID" value="NZ_VIJZ01000005.1"/>
</dbReference>
<comment type="caution">
    <text evidence="1">The sequence shown here is derived from an EMBL/GenBank/DDBJ whole genome shotgun (WGS) entry which is preliminary data.</text>
</comment>
<evidence type="ECO:0000313" key="2">
    <source>
        <dbReference type="Proteomes" id="UP000319219"/>
    </source>
</evidence>
<accession>A0ABY3B572</accession>
<evidence type="ECO:0000313" key="1">
    <source>
        <dbReference type="EMBL" id="TQR98377.1"/>
    </source>
</evidence>
<protein>
    <submittedName>
        <fullName evidence="1">Uncharacterized protein</fullName>
    </submittedName>
</protein>
<dbReference type="EMBL" id="VIJZ01000005">
    <property type="protein sequence ID" value="TQR98377.1"/>
    <property type="molecule type" value="Genomic_DNA"/>
</dbReference>
<keyword evidence="2" id="KW-1185">Reference proteome</keyword>
<sequence>MSSRLVASHLVSFKGDRRDEVMRQTPKMDGFRSSVLLYPGSIREAISLTRNADALLQHVATAVDKPGRGALPRR</sequence>